<evidence type="ECO:0008006" key="3">
    <source>
        <dbReference type="Google" id="ProtNLM"/>
    </source>
</evidence>
<evidence type="ECO:0000313" key="2">
    <source>
        <dbReference type="EMBL" id="CAA9505112.1"/>
    </source>
</evidence>
<sequence>MKGCILSLALLTAACRQQEPPAPTAQETEQLDDADSMLNDLAKEEGPEANAPGPFNRSD</sequence>
<feature type="region of interest" description="Disordered" evidence="1">
    <location>
        <begin position="18"/>
        <end position="59"/>
    </location>
</feature>
<dbReference type="EMBL" id="CADCVY010000069">
    <property type="protein sequence ID" value="CAA9505112.1"/>
    <property type="molecule type" value="Genomic_DNA"/>
</dbReference>
<reference evidence="2" key="1">
    <citation type="submission" date="2020-02" db="EMBL/GenBank/DDBJ databases">
        <authorList>
            <person name="Meier V. D."/>
        </authorList>
    </citation>
    <scope>NUCLEOTIDE SEQUENCE</scope>
    <source>
        <strain evidence="2">AVDCRST_MAG44</strain>
    </source>
</reference>
<dbReference type="AlphaFoldDB" id="A0A6J4STR6"/>
<gene>
    <name evidence="2" type="ORF">AVDCRST_MAG44-1056</name>
</gene>
<proteinExistence type="predicted"/>
<dbReference type="PROSITE" id="PS51257">
    <property type="entry name" value="PROKAR_LIPOPROTEIN"/>
    <property type="match status" value="1"/>
</dbReference>
<name>A0A6J4STR6_9SPHN</name>
<evidence type="ECO:0000256" key="1">
    <source>
        <dbReference type="SAM" id="MobiDB-lite"/>
    </source>
</evidence>
<organism evidence="2">
    <name type="scientific">uncultured Sphingomonas sp</name>
    <dbReference type="NCBI Taxonomy" id="158754"/>
    <lineage>
        <taxon>Bacteria</taxon>
        <taxon>Pseudomonadati</taxon>
        <taxon>Pseudomonadota</taxon>
        <taxon>Alphaproteobacteria</taxon>
        <taxon>Sphingomonadales</taxon>
        <taxon>Sphingomonadaceae</taxon>
        <taxon>Sphingomonas</taxon>
        <taxon>environmental samples</taxon>
    </lineage>
</organism>
<accession>A0A6J4STR6</accession>
<protein>
    <recommendedName>
        <fullName evidence="3">Lipoprotein</fullName>
    </recommendedName>
</protein>